<sequence length="146" mass="16669">MKEGENPMSIVNPSRDEIGDILRKAKRIAVVGLSNNPERESYMVTKAMKDAGYEIIPVNPMIDEWEGIPAVDKLTDIQGHVDIVNVFRRSEHLPELAREFVQIDADVFWAQLGVVNEEAYRFLKEKGYTVIMDRCIKVEHALTKRA</sequence>
<feature type="domain" description="CoA-binding" evidence="1">
    <location>
        <begin position="21"/>
        <end position="114"/>
    </location>
</feature>
<dbReference type="PANTHER" id="PTHR33303:SF2">
    <property type="entry name" value="COA-BINDING DOMAIN-CONTAINING PROTEIN"/>
    <property type="match status" value="1"/>
</dbReference>
<evidence type="ECO:0000259" key="1">
    <source>
        <dbReference type="SMART" id="SM00881"/>
    </source>
</evidence>
<organism evidence="2 3">
    <name type="scientific">Geobacillus thermodenitrificans (strain NG80-2)</name>
    <dbReference type="NCBI Taxonomy" id="420246"/>
    <lineage>
        <taxon>Bacteria</taxon>
        <taxon>Bacillati</taxon>
        <taxon>Bacillota</taxon>
        <taxon>Bacilli</taxon>
        <taxon>Bacillales</taxon>
        <taxon>Anoxybacillaceae</taxon>
        <taxon>Geobacillus</taxon>
    </lineage>
</organism>
<dbReference type="SMART" id="SM00881">
    <property type="entry name" value="CoA_binding"/>
    <property type="match status" value="1"/>
</dbReference>
<gene>
    <name evidence="2" type="ordered locus">GTNG_1648</name>
</gene>
<accession>A4INV8</accession>
<dbReference type="PANTHER" id="PTHR33303">
    <property type="entry name" value="CYTOPLASMIC PROTEIN-RELATED"/>
    <property type="match status" value="1"/>
</dbReference>
<dbReference type="InterPro" id="IPR003781">
    <property type="entry name" value="CoA-bd"/>
</dbReference>
<dbReference type="KEGG" id="gtn:GTNG_1648"/>
<dbReference type="Proteomes" id="UP000001578">
    <property type="component" value="Chromosome"/>
</dbReference>
<protein>
    <submittedName>
        <fullName evidence="2">CoA binding domain family protein</fullName>
    </submittedName>
</protein>
<name>A4INV8_GEOTN</name>
<proteinExistence type="predicted"/>
<dbReference type="SUPFAM" id="SSF51735">
    <property type="entry name" value="NAD(P)-binding Rossmann-fold domains"/>
    <property type="match status" value="1"/>
</dbReference>
<evidence type="ECO:0000313" key="3">
    <source>
        <dbReference type="Proteomes" id="UP000001578"/>
    </source>
</evidence>
<dbReference type="Pfam" id="PF13380">
    <property type="entry name" value="CoA_binding_2"/>
    <property type="match status" value="1"/>
</dbReference>
<dbReference type="EMBL" id="CP000557">
    <property type="protein sequence ID" value="ABO67012.1"/>
    <property type="molecule type" value="Genomic_DNA"/>
</dbReference>
<evidence type="ECO:0000313" key="2">
    <source>
        <dbReference type="EMBL" id="ABO67012.1"/>
    </source>
</evidence>
<dbReference type="eggNOG" id="COG1832">
    <property type="taxonomic scope" value="Bacteria"/>
</dbReference>
<reference evidence="2 3" key="1">
    <citation type="journal article" date="2007" name="Proc. Natl. Acad. Sci. U.S.A.">
        <title>Genome and proteome of long-chain alkane degrading Geobacillus thermodenitrificans NG80-2 isolated from a deep-subsurface oil reservoir.</title>
        <authorList>
            <person name="Feng L."/>
            <person name="Wang W."/>
            <person name="Cheng J."/>
            <person name="Ren Y."/>
            <person name="Zhao G."/>
            <person name="Gao C."/>
            <person name="Tang Y."/>
            <person name="Liu X."/>
            <person name="Han W."/>
            <person name="Peng X."/>
            <person name="Liu R."/>
            <person name="Wang L."/>
        </authorList>
    </citation>
    <scope>NUCLEOTIDE SEQUENCE [LARGE SCALE GENOMIC DNA]</scope>
    <source>
        <strain evidence="2 3">NG80-2</strain>
    </source>
</reference>
<dbReference type="Gene3D" id="3.40.50.720">
    <property type="entry name" value="NAD(P)-binding Rossmann-like Domain"/>
    <property type="match status" value="1"/>
</dbReference>
<dbReference type="AlphaFoldDB" id="A4INV8"/>
<dbReference type="HOGENOM" id="CLU_112567_0_0_9"/>
<dbReference type="InterPro" id="IPR036291">
    <property type="entry name" value="NAD(P)-bd_dom_sf"/>
</dbReference>